<evidence type="ECO:0000313" key="6">
    <source>
        <dbReference type="EMBL" id="CAA9501250.1"/>
    </source>
</evidence>
<dbReference type="PANTHER" id="PTHR10146:SF14">
    <property type="entry name" value="PYRIDOXAL PHOSPHATE HOMEOSTASIS PROTEIN"/>
    <property type="match status" value="1"/>
</dbReference>
<evidence type="ECO:0000259" key="5">
    <source>
        <dbReference type="Pfam" id="PF01168"/>
    </source>
</evidence>
<dbReference type="HAMAP" id="MF_02087">
    <property type="entry name" value="PLP_homeostasis"/>
    <property type="match status" value="1"/>
</dbReference>
<evidence type="ECO:0000256" key="4">
    <source>
        <dbReference type="RuleBase" id="RU004514"/>
    </source>
</evidence>
<dbReference type="EMBL" id="CADCVZ010000016">
    <property type="protein sequence ID" value="CAA9501250.1"/>
    <property type="molecule type" value="Genomic_DNA"/>
</dbReference>
<feature type="domain" description="Alanine racemase N-terminal" evidence="5">
    <location>
        <begin position="21"/>
        <end position="229"/>
    </location>
</feature>
<keyword evidence="1 2" id="KW-0663">Pyridoxal phosphate</keyword>
<sequence length="231" mass="24654">MAGRHRGAYSSRAVTSAAARLHHIRENIAAAARLARRDPGEVTLVAVSKTRSADEIAALIEAGQRDFGESRVQEAEAKWPPLLQQHSGIRLHCIGRLQSNKAEAAAKLFEVVHSLDRVSLLDALVGAAQKTGRHPQVFVQVNVGEEEQKGGVALTVLPNLLESMRRSPLPLAGLMAIPPQGPEPAPFFALLAKLARRHGVSGLSMGMSGDYRAAVMLGATVVRVGTALFED</sequence>
<dbReference type="SUPFAM" id="SSF51419">
    <property type="entry name" value="PLP-binding barrel"/>
    <property type="match status" value="1"/>
</dbReference>
<dbReference type="PIRSF" id="PIRSF004848">
    <property type="entry name" value="YBL036c_PLPDEIII"/>
    <property type="match status" value="1"/>
</dbReference>
<dbReference type="Gene3D" id="3.20.20.10">
    <property type="entry name" value="Alanine racemase"/>
    <property type="match status" value="1"/>
</dbReference>
<accession>A0A6J4SPS1</accession>
<dbReference type="FunFam" id="3.20.20.10:FF:000018">
    <property type="entry name" value="Pyridoxal phosphate homeostasis protein"/>
    <property type="match status" value="1"/>
</dbReference>
<dbReference type="PANTHER" id="PTHR10146">
    <property type="entry name" value="PROLINE SYNTHETASE CO-TRANSCRIBED BACTERIAL HOMOLOG PROTEIN"/>
    <property type="match status" value="1"/>
</dbReference>
<dbReference type="CDD" id="cd00635">
    <property type="entry name" value="PLPDE_III_YBL036c_like"/>
    <property type="match status" value="1"/>
</dbReference>
<feature type="modified residue" description="N6-(pyridoxal phosphate)lysine" evidence="2 3">
    <location>
        <position position="49"/>
    </location>
</feature>
<dbReference type="AlphaFoldDB" id="A0A6J4SPS1"/>
<evidence type="ECO:0000256" key="3">
    <source>
        <dbReference type="PIRSR" id="PIRSR004848-1"/>
    </source>
</evidence>
<gene>
    <name evidence="6" type="ORF">AVDCRST_MAG09-736</name>
</gene>
<name>A0A6J4SPS1_9SPHN</name>
<evidence type="ECO:0000256" key="1">
    <source>
        <dbReference type="ARBA" id="ARBA00022898"/>
    </source>
</evidence>
<dbReference type="InterPro" id="IPR011078">
    <property type="entry name" value="PyrdxlP_homeostasis"/>
</dbReference>
<comment type="similarity">
    <text evidence="2 4">Belongs to the pyridoxal phosphate-binding protein YggS/PROSC family.</text>
</comment>
<organism evidence="6">
    <name type="scientific">uncultured Sphingomonas sp</name>
    <dbReference type="NCBI Taxonomy" id="158754"/>
    <lineage>
        <taxon>Bacteria</taxon>
        <taxon>Pseudomonadati</taxon>
        <taxon>Pseudomonadota</taxon>
        <taxon>Alphaproteobacteria</taxon>
        <taxon>Sphingomonadales</taxon>
        <taxon>Sphingomonadaceae</taxon>
        <taxon>Sphingomonas</taxon>
        <taxon>environmental samples</taxon>
    </lineage>
</organism>
<proteinExistence type="inferred from homology"/>
<protein>
    <recommendedName>
        <fullName evidence="2">Pyridoxal phosphate homeostasis protein</fullName>
        <shortName evidence="2">PLP homeostasis protein</shortName>
    </recommendedName>
</protein>
<dbReference type="InterPro" id="IPR001608">
    <property type="entry name" value="Ala_racemase_N"/>
</dbReference>
<reference evidence="6" key="1">
    <citation type="submission" date="2020-02" db="EMBL/GenBank/DDBJ databases">
        <authorList>
            <person name="Meier V. D."/>
        </authorList>
    </citation>
    <scope>NUCLEOTIDE SEQUENCE</scope>
    <source>
        <strain evidence="6">AVDCRST_MAG09</strain>
    </source>
</reference>
<dbReference type="InterPro" id="IPR029066">
    <property type="entry name" value="PLP-binding_barrel"/>
</dbReference>
<evidence type="ECO:0000256" key="2">
    <source>
        <dbReference type="HAMAP-Rule" id="MF_02087"/>
    </source>
</evidence>
<dbReference type="Pfam" id="PF01168">
    <property type="entry name" value="Ala_racemase_N"/>
    <property type="match status" value="1"/>
</dbReference>
<comment type="function">
    <text evidence="2">Pyridoxal 5'-phosphate (PLP)-binding protein, which is involved in PLP homeostasis.</text>
</comment>
<dbReference type="NCBIfam" id="TIGR00044">
    <property type="entry name" value="YggS family pyridoxal phosphate-dependent enzyme"/>
    <property type="match status" value="1"/>
</dbReference>
<comment type="cofactor">
    <cofactor evidence="3">
        <name>pyridoxal 5'-phosphate</name>
        <dbReference type="ChEBI" id="CHEBI:597326"/>
    </cofactor>
</comment>
<dbReference type="GO" id="GO:0030170">
    <property type="term" value="F:pyridoxal phosphate binding"/>
    <property type="evidence" value="ECO:0007669"/>
    <property type="project" value="UniProtKB-UniRule"/>
</dbReference>